<dbReference type="PANTHER" id="PTHR23429:SF0">
    <property type="entry name" value="GLUCOSE-6-PHOSPHATE 1-DEHYDROGENASE"/>
    <property type="match status" value="1"/>
</dbReference>
<feature type="binding site" evidence="6">
    <location>
        <position position="212"/>
    </location>
    <ligand>
        <name>substrate</name>
    </ligand>
</feature>
<dbReference type="Proteomes" id="UP001585053">
    <property type="component" value="Unassembled WGS sequence"/>
</dbReference>
<sequence>MTTGPDADALVIFGVTGDLTRKYLMPALYHLVERGEAPARIVGVARSGWDTDTLRRRAREAIVEHDTALDGRIDDAVFDDLAGRLTLVSGDLDEHETYTRLGEALRGSSFTAHYLAVPPALFVEVARALADSGLAHDSRLVVEKPLGDDLASARRLRHGLLACFPEERLYLVDHFLGEESVRNLPLTRFGNGLLEPLWSRAHIDNVQITMAEDFGVADRGSFYDAAGAIRDVFQNHLLQLFALLAMEPPLSTDPAAIEDEKLRVLRATRTLVPEDVVRGRYDGYLDVEGVDPRSTTETFFALRMWVDAPRWAGVPFYVRSGKHLPLTSWEVVVEFARPPIDLYPGPADLVRFQLEPWSGATIETSLNAPGAEGDSPVPIAIGADIGRRLGRGHEAYENVLRGAVVGDPGRFVRFDVVEESWRIVDPIVDLTSVPETYERGTYGPVSSLELPGSSGWHPPADAIRPHGID</sequence>
<comment type="pathway">
    <text evidence="1 6">Carbohydrate degradation; pentose phosphate pathway; D-ribulose 5-phosphate from D-glucose 6-phosphate (oxidative stage): step 1/3.</text>
</comment>
<comment type="caution">
    <text evidence="6">Lacks conserved residue(s) required for the propagation of feature annotation.</text>
</comment>
<dbReference type="NCBIfam" id="TIGR00871">
    <property type="entry name" value="zwf"/>
    <property type="match status" value="1"/>
</dbReference>
<dbReference type="HAMAP" id="MF_00966">
    <property type="entry name" value="G6PD"/>
    <property type="match status" value="1"/>
</dbReference>
<feature type="active site" description="Proton acceptor" evidence="6">
    <location>
        <position position="236"/>
    </location>
</feature>
<name>A0ABV5E1S4_9ACTN</name>
<keyword evidence="11" id="KW-1185">Reference proteome</keyword>
<feature type="binding site" evidence="6">
    <location>
        <position position="231"/>
    </location>
    <ligand>
        <name>substrate</name>
    </ligand>
</feature>
<evidence type="ECO:0000256" key="5">
    <source>
        <dbReference type="ARBA" id="ARBA00023277"/>
    </source>
</evidence>
<evidence type="ECO:0000256" key="7">
    <source>
        <dbReference type="SAM" id="MobiDB-lite"/>
    </source>
</evidence>
<evidence type="ECO:0000256" key="6">
    <source>
        <dbReference type="HAMAP-Rule" id="MF_00966"/>
    </source>
</evidence>
<keyword evidence="5 6" id="KW-0119">Carbohydrate metabolism</keyword>
<comment type="similarity">
    <text evidence="6">Belongs to the glucose-6-phosphate dehydrogenase family.</text>
</comment>
<organism evidence="10 11">
    <name type="scientific">Nocardiopsis alba</name>
    <dbReference type="NCBI Taxonomy" id="53437"/>
    <lineage>
        <taxon>Bacteria</taxon>
        <taxon>Bacillati</taxon>
        <taxon>Actinomycetota</taxon>
        <taxon>Actinomycetes</taxon>
        <taxon>Streptosporangiales</taxon>
        <taxon>Nocardiopsidaceae</taxon>
        <taxon>Nocardiopsis</taxon>
    </lineage>
</organism>
<evidence type="ECO:0000313" key="10">
    <source>
        <dbReference type="EMBL" id="MFB8770803.1"/>
    </source>
</evidence>
<comment type="caution">
    <text evidence="10">The sequence shown here is derived from an EMBL/GenBank/DDBJ whole genome shotgun (WGS) entry which is preliminary data.</text>
</comment>
<feature type="binding site" evidence="6">
    <location>
        <position position="144"/>
    </location>
    <ligand>
        <name>NADP(+)</name>
        <dbReference type="ChEBI" id="CHEBI:58349"/>
    </ligand>
</feature>
<feature type="region of interest" description="Disordered" evidence="7">
    <location>
        <begin position="448"/>
        <end position="469"/>
    </location>
</feature>
<reference evidence="10 11" key="1">
    <citation type="submission" date="2024-01" db="EMBL/GenBank/DDBJ databases">
        <title>Genome mining of biosynthetic gene clusters to explore secondary metabolites of Streptomyces sp.</title>
        <authorList>
            <person name="Baig A."/>
            <person name="Ajitkumar Shintre N."/>
            <person name="Kumar H."/>
            <person name="Anbarasu A."/>
            <person name="Ramaiah S."/>
        </authorList>
    </citation>
    <scope>NUCLEOTIDE SEQUENCE [LARGE SCALE GENOMIC DNA]</scope>
    <source>
        <strain evidence="10 11">A01</strain>
    </source>
</reference>
<dbReference type="Pfam" id="PF02781">
    <property type="entry name" value="G6PD_C"/>
    <property type="match status" value="1"/>
</dbReference>
<feature type="binding site" evidence="6">
    <location>
        <begin position="91"/>
        <end position="92"/>
    </location>
    <ligand>
        <name>NADP(+)</name>
        <dbReference type="ChEBI" id="CHEBI:58349"/>
    </ligand>
</feature>
<dbReference type="EMBL" id="JAYMRS010000014">
    <property type="protein sequence ID" value="MFB8770803.1"/>
    <property type="molecule type" value="Genomic_DNA"/>
</dbReference>
<comment type="catalytic activity">
    <reaction evidence="6">
        <text>D-glucose 6-phosphate + NADP(+) = 6-phospho-D-glucono-1,5-lactone + NADPH + H(+)</text>
        <dbReference type="Rhea" id="RHEA:15841"/>
        <dbReference type="ChEBI" id="CHEBI:15378"/>
        <dbReference type="ChEBI" id="CHEBI:57783"/>
        <dbReference type="ChEBI" id="CHEBI:57955"/>
        <dbReference type="ChEBI" id="CHEBI:58349"/>
        <dbReference type="ChEBI" id="CHEBI:61548"/>
        <dbReference type="EC" id="1.1.1.49"/>
    </reaction>
</comment>
<dbReference type="InterPro" id="IPR036291">
    <property type="entry name" value="NAD(P)-bd_dom_sf"/>
</dbReference>
<comment type="function">
    <text evidence="6">Catalyzes the oxidation of glucose 6-phosphate to 6-phosphogluconolactone.</text>
</comment>
<feature type="domain" description="Glucose-6-phosphate dehydrogenase C-terminal" evidence="9">
    <location>
        <begin position="187"/>
        <end position="451"/>
    </location>
</feature>
<evidence type="ECO:0000313" key="11">
    <source>
        <dbReference type="Proteomes" id="UP001585053"/>
    </source>
</evidence>
<feature type="domain" description="Glucose-6-phosphate dehydrogenase NAD-binding" evidence="8">
    <location>
        <begin position="11"/>
        <end position="183"/>
    </location>
</feature>
<evidence type="ECO:0000256" key="3">
    <source>
        <dbReference type="ARBA" id="ARBA00022857"/>
    </source>
</evidence>
<dbReference type="Gene3D" id="3.40.50.720">
    <property type="entry name" value="NAD(P)-binding Rossmann-like Domain"/>
    <property type="match status" value="1"/>
</dbReference>
<dbReference type="SUPFAM" id="SSF55347">
    <property type="entry name" value="Glyceraldehyde-3-phosphate dehydrogenase-like, C-terminal domain"/>
    <property type="match status" value="1"/>
</dbReference>
<keyword evidence="4 6" id="KW-0560">Oxidoreductase</keyword>
<accession>A0ABV5E1S4</accession>
<dbReference type="InterPro" id="IPR001282">
    <property type="entry name" value="G6P_DH"/>
</dbReference>
<dbReference type="PRINTS" id="PR00079">
    <property type="entry name" value="G6PDHDRGNASE"/>
</dbReference>
<evidence type="ECO:0000256" key="2">
    <source>
        <dbReference type="ARBA" id="ARBA00022526"/>
    </source>
</evidence>
<dbReference type="InterPro" id="IPR022674">
    <property type="entry name" value="G6P_DH_NAD-bd"/>
</dbReference>
<dbReference type="EC" id="1.1.1.49" evidence="6"/>
<feature type="binding site" evidence="6">
    <location>
        <position position="322"/>
    </location>
    <ligand>
        <name>substrate</name>
    </ligand>
</feature>
<dbReference type="InterPro" id="IPR022675">
    <property type="entry name" value="G6P_DH_C"/>
</dbReference>
<feature type="binding site" evidence="6">
    <location>
        <position position="46"/>
    </location>
    <ligand>
        <name>NADP(+)</name>
        <dbReference type="ChEBI" id="CHEBI:58349"/>
    </ligand>
</feature>
<proteinExistence type="inferred from homology"/>
<evidence type="ECO:0000256" key="1">
    <source>
        <dbReference type="ARBA" id="ARBA00004937"/>
    </source>
</evidence>
<dbReference type="Pfam" id="PF00479">
    <property type="entry name" value="G6PD_N"/>
    <property type="match status" value="1"/>
</dbReference>
<evidence type="ECO:0000256" key="4">
    <source>
        <dbReference type="ARBA" id="ARBA00023002"/>
    </source>
</evidence>
<protein>
    <recommendedName>
        <fullName evidence="6">Glucose-6-phosphate 1-dehydrogenase</fullName>
        <shortName evidence="6">G6PD</shortName>
        <ecNumber evidence="6">1.1.1.49</ecNumber>
    </recommendedName>
</protein>
<feature type="binding site" evidence="6">
    <location>
        <position position="174"/>
    </location>
    <ligand>
        <name>substrate</name>
    </ligand>
</feature>
<gene>
    <name evidence="6 10" type="primary">zwf</name>
    <name evidence="10" type="ORF">VSQ78_24125</name>
</gene>
<evidence type="ECO:0000259" key="9">
    <source>
        <dbReference type="Pfam" id="PF02781"/>
    </source>
</evidence>
<dbReference type="PIRSF" id="PIRSF000110">
    <property type="entry name" value="G6PD"/>
    <property type="match status" value="1"/>
</dbReference>
<dbReference type="SUPFAM" id="SSF51735">
    <property type="entry name" value="NAD(P)-binding Rossmann-fold domains"/>
    <property type="match status" value="1"/>
</dbReference>
<dbReference type="PANTHER" id="PTHR23429">
    <property type="entry name" value="GLUCOSE-6-PHOSPHATE 1-DEHYDROGENASE G6PD"/>
    <property type="match status" value="1"/>
</dbReference>
<dbReference type="Gene3D" id="3.30.360.10">
    <property type="entry name" value="Dihydrodipicolinate Reductase, domain 2"/>
    <property type="match status" value="1"/>
</dbReference>
<keyword evidence="3 6" id="KW-0521">NADP</keyword>
<evidence type="ECO:0000259" key="8">
    <source>
        <dbReference type="Pfam" id="PF00479"/>
    </source>
</evidence>
<keyword evidence="2 6" id="KW-0313">Glucose metabolism</keyword>
<dbReference type="RefSeq" id="WP_376737834.1">
    <property type="nucleotide sequence ID" value="NZ_JAYMRS010000014.1"/>
</dbReference>